<keyword evidence="9 13" id="KW-0665">Pyrimidine biosynthesis</keyword>
<dbReference type="PANTHER" id="PTHR48109:SF4">
    <property type="entry name" value="DIHYDROOROTATE DEHYDROGENASE (QUINONE), MITOCHONDRIAL"/>
    <property type="match status" value="1"/>
</dbReference>
<dbReference type="HAMAP" id="MF_00225">
    <property type="entry name" value="DHO_dh_type2"/>
    <property type="match status" value="1"/>
</dbReference>
<dbReference type="NCBIfam" id="NF003644">
    <property type="entry name" value="PRK05286.1-1"/>
    <property type="match status" value="1"/>
</dbReference>
<feature type="binding site" evidence="13">
    <location>
        <position position="297"/>
    </location>
    <ligand>
        <name>FMN</name>
        <dbReference type="ChEBI" id="CHEBI:58210"/>
    </ligand>
</feature>
<evidence type="ECO:0000256" key="7">
    <source>
        <dbReference type="ARBA" id="ARBA00022630"/>
    </source>
</evidence>
<dbReference type="GO" id="GO:0044205">
    <property type="term" value="P:'de novo' UMP biosynthetic process"/>
    <property type="evidence" value="ECO:0007669"/>
    <property type="project" value="UniProtKB-UniRule"/>
</dbReference>
<dbReference type="GO" id="GO:0106430">
    <property type="term" value="F:dihydroorotate dehydrogenase (quinone) activity"/>
    <property type="evidence" value="ECO:0007669"/>
    <property type="project" value="UniProtKB-EC"/>
</dbReference>
<dbReference type="GO" id="GO:0005737">
    <property type="term" value="C:cytoplasm"/>
    <property type="evidence" value="ECO:0007669"/>
    <property type="project" value="InterPro"/>
</dbReference>
<feature type="binding site" evidence="13">
    <location>
        <begin position="246"/>
        <end position="247"/>
    </location>
    <ligand>
        <name>substrate</name>
    </ligand>
</feature>
<organism evidence="15 16">
    <name type="scientific">Chromobacterium phragmitis</name>
    <dbReference type="NCBI Taxonomy" id="2202141"/>
    <lineage>
        <taxon>Bacteria</taxon>
        <taxon>Pseudomonadati</taxon>
        <taxon>Pseudomonadota</taxon>
        <taxon>Betaproteobacteria</taxon>
        <taxon>Neisseriales</taxon>
        <taxon>Chromobacteriaceae</taxon>
        <taxon>Chromobacterium</taxon>
    </lineage>
</organism>
<keyword evidence="11 13" id="KW-0472">Membrane</keyword>
<dbReference type="GO" id="GO:0005886">
    <property type="term" value="C:plasma membrane"/>
    <property type="evidence" value="ECO:0007669"/>
    <property type="project" value="UniProtKB-SubCell"/>
</dbReference>
<comment type="subcellular location">
    <subcellularLocation>
        <location evidence="2 13">Cell membrane</location>
        <topology evidence="2 13">Peripheral membrane protein</topology>
    </subcellularLocation>
</comment>
<evidence type="ECO:0000256" key="13">
    <source>
        <dbReference type="HAMAP-Rule" id="MF_00225"/>
    </source>
</evidence>
<evidence type="ECO:0000256" key="10">
    <source>
        <dbReference type="ARBA" id="ARBA00023002"/>
    </source>
</evidence>
<keyword evidence="8 13" id="KW-0288">FMN</keyword>
<feature type="binding site" evidence="13">
    <location>
        <position position="245"/>
    </location>
    <ligand>
        <name>FMN</name>
        <dbReference type="ChEBI" id="CHEBI:58210"/>
    </ligand>
</feature>
<dbReference type="NCBIfam" id="NF003645">
    <property type="entry name" value="PRK05286.1-2"/>
    <property type="match status" value="1"/>
</dbReference>
<dbReference type="RefSeq" id="WP_114074314.1">
    <property type="nucleotide sequence ID" value="NZ_CP029554.1"/>
</dbReference>
<dbReference type="EC" id="1.3.5.2" evidence="13"/>
<dbReference type="NCBIfam" id="NF003652">
    <property type="entry name" value="PRK05286.2-5"/>
    <property type="match status" value="1"/>
</dbReference>
<dbReference type="InterPro" id="IPR005720">
    <property type="entry name" value="Dihydroorotate_DH_cat"/>
</dbReference>
<comment type="catalytic activity">
    <reaction evidence="12 13">
        <text>(S)-dihydroorotate + a quinone = orotate + a quinol</text>
        <dbReference type="Rhea" id="RHEA:30187"/>
        <dbReference type="ChEBI" id="CHEBI:24646"/>
        <dbReference type="ChEBI" id="CHEBI:30839"/>
        <dbReference type="ChEBI" id="CHEBI:30864"/>
        <dbReference type="ChEBI" id="CHEBI:132124"/>
        <dbReference type="EC" id="1.3.5.2"/>
    </reaction>
</comment>
<dbReference type="InterPro" id="IPR012135">
    <property type="entry name" value="Dihydroorotate_DH_1_2"/>
</dbReference>
<proteinExistence type="inferred from homology"/>
<feature type="active site" description="Nucleophile" evidence="13">
    <location>
        <position position="175"/>
    </location>
</feature>
<evidence type="ECO:0000256" key="5">
    <source>
        <dbReference type="ARBA" id="ARBA00011245"/>
    </source>
</evidence>
<evidence type="ECO:0000259" key="14">
    <source>
        <dbReference type="Pfam" id="PF01180"/>
    </source>
</evidence>
<dbReference type="KEGG" id="chrb:DK843_21750"/>
<feature type="binding site" evidence="13">
    <location>
        <position position="139"/>
    </location>
    <ligand>
        <name>FMN</name>
        <dbReference type="ChEBI" id="CHEBI:58210"/>
    </ligand>
</feature>
<evidence type="ECO:0000256" key="1">
    <source>
        <dbReference type="ARBA" id="ARBA00003125"/>
    </source>
</evidence>
<feature type="binding site" evidence="13">
    <location>
        <position position="172"/>
    </location>
    <ligand>
        <name>substrate</name>
    </ligand>
</feature>
<comment type="function">
    <text evidence="1 13">Catalyzes the conversion of dihydroorotate to orotate with quinone as electron acceptor.</text>
</comment>
<keyword evidence="6 13" id="KW-1003">Cell membrane</keyword>
<keyword evidence="7 13" id="KW-0285">Flavoprotein</keyword>
<dbReference type="InterPro" id="IPR013785">
    <property type="entry name" value="Aldolase_TIM"/>
</dbReference>
<feature type="binding site" evidence="13">
    <location>
        <position position="172"/>
    </location>
    <ligand>
        <name>FMN</name>
        <dbReference type="ChEBI" id="CHEBI:58210"/>
    </ligand>
</feature>
<dbReference type="NCBIfam" id="TIGR01036">
    <property type="entry name" value="pyrD_sub2"/>
    <property type="match status" value="1"/>
</dbReference>
<dbReference type="Gene3D" id="3.20.20.70">
    <property type="entry name" value="Aldolase class I"/>
    <property type="match status" value="1"/>
</dbReference>
<dbReference type="InterPro" id="IPR001295">
    <property type="entry name" value="Dihydroorotate_DH_CS"/>
</dbReference>
<feature type="binding site" evidence="13">
    <location>
        <begin position="318"/>
        <end position="319"/>
    </location>
    <ligand>
        <name>FMN</name>
        <dbReference type="ChEBI" id="CHEBI:58210"/>
    </ligand>
</feature>
<dbReference type="Proteomes" id="UP000252038">
    <property type="component" value="Chromosome"/>
</dbReference>
<comment type="similarity">
    <text evidence="4 13">Belongs to the dihydroorotate dehydrogenase family. Type 2 subfamily.</text>
</comment>
<protein>
    <recommendedName>
        <fullName evidence="13">Dihydroorotate dehydrogenase (quinone)</fullName>
        <ecNumber evidence="13">1.3.5.2</ecNumber>
    </recommendedName>
    <alternativeName>
        <fullName evidence="13">DHOdehase</fullName>
        <shortName evidence="13">DHOD</shortName>
        <shortName evidence="13">DHODase</shortName>
    </alternativeName>
    <alternativeName>
        <fullName evidence="13">Dihydroorotate oxidase</fullName>
    </alternativeName>
</protein>
<gene>
    <name evidence="13" type="primary">pyrD</name>
    <name evidence="15" type="ORF">DK843_21750</name>
</gene>
<dbReference type="FunFam" id="3.20.20.70:FF:000028">
    <property type="entry name" value="Dihydroorotate dehydrogenase (quinone)"/>
    <property type="match status" value="1"/>
</dbReference>
<feature type="binding site" evidence="13">
    <location>
        <position position="217"/>
    </location>
    <ligand>
        <name>FMN</name>
        <dbReference type="ChEBI" id="CHEBI:58210"/>
    </ligand>
</feature>
<evidence type="ECO:0000256" key="11">
    <source>
        <dbReference type="ARBA" id="ARBA00023136"/>
    </source>
</evidence>
<dbReference type="UniPathway" id="UPA00070">
    <property type="reaction ID" value="UER00946"/>
</dbReference>
<comment type="pathway">
    <text evidence="3 13">Pyrimidine metabolism; UMP biosynthesis via de novo pathway; orotate from (S)-dihydroorotate (quinone route): step 1/1.</text>
</comment>
<dbReference type="PROSITE" id="PS00912">
    <property type="entry name" value="DHODEHASE_2"/>
    <property type="match status" value="1"/>
</dbReference>
<feature type="binding site" evidence="13">
    <location>
        <position position="268"/>
    </location>
    <ligand>
        <name>FMN</name>
        <dbReference type="ChEBI" id="CHEBI:58210"/>
    </ligand>
</feature>
<dbReference type="GO" id="GO:0006207">
    <property type="term" value="P:'de novo' pyrimidine nucleobase biosynthetic process"/>
    <property type="evidence" value="ECO:0007669"/>
    <property type="project" value="UniProtKB-UniRule"/>
</dbReference>
<comment type="subunit">
    <text evidence="5 13">Monomer.</text>
</comment>
<feature type="domain" description="Dihydroorotate dehydrogenase catalytic" evidence="14">
    <location>
        <begin position="48"/>
        <end position="331"/>
    </location>
</feature>
<evidence type="ECO:0000256" key="2">
    <source>
        <dbReference type="ARBA" id="ARBA00004202"/>
    </source>
</evidence>
<name>A0A344UN41_9NEIS</name>
<evidence type="ECO:0000256" key="12">
    <source>
        <dbReference type="ARBA" id="ARBA00048639"/>
    </source>
</evidence>
<keyword evidence="10 13" id="KW-0560">Oxidoreductase</keyword>
<evidence type="ECO:0000256" key="3">
    <source>
        <dbReference type="ARBA" id="ARBA00005161"/>
    </source>
</evidence>
<dbReference type="EMBL" id="CP029554">
    <property type="protein sequence ID" value="AXE36689.1"/>
    <property type="molecule type" value="Genomic_DNA"/>
</dbReference>
<evidence type="ECO:0000313" key="15">
    <source>
        <dbReference type="EMBL" id="AXE36689.1"/>
    </source>
</evidence>
<evidence type="ECO:0000256" key="4">
    <source>
        <dbReference type="ARBA" id="ARBA00005359"/>
    </source>
</evidence>
<dbReference type="Pfam" id="PF01180">
    <property type="entry name" value="DHO_dh"/>
    <property type="match status" value="1"/>
</dbReference>
<accession>A0A344UN41</accession>
<dbReference type="PROSITE" id="PS00911">
    <property type="entry name" value="DHODEHASE_1"/>
    <property type="match status" value="1"/>
</dbReference>
<dbReference type="InterPro" id="IPR050074">
    <property type="entry name" value="DHO_dehydrogenase"/>
</dbReference>
<dbReference type="NCBIfam" id="NF003646">
    <property type="entry name" value="PRK05286.1-4"/>
    <property type="match status" value="1"/>
</dbReference>
<dbReference type="CDD" id="cd04738">
    <property type="entry name" value="DHOD_2_like"/>
    <property type="match status" value="1"/>
</dbReference>
<dbReference type="SUPFAM" id="SSF51395">
    <property type="entry name" value="FMN-linked oxidoreductases"/>
    <property type="match status" value="1"/>
</dbReference>
<feature type="binding site" evidence="13">
    <location>
        <begin position="111"/>
        <end position="115"/>
    </location>
    <ligand>
        <name>substrate</name>
    </ligand>
</feature>
<evidence type="ECO:0000256" key="6">
    <source>
        <dbReference type="ARBA" id="ARBA00022475"/>
    </source>
</evidence>
<dbReference type="AlphaFoldDB" id="A0A344UN41"/>
<comment type="cofactor">
    <cofactor evidence="13">
        <name>FMN</name>
        <dbReference type="ChEBI" id="CHEBI:58210"/>
    </cofactor>
    <text evidence="13">Binds 1 FMN per subunit.</text>
</comment>
<evidence type="ECO:0000256" key="9">
    <source>
        <dbReference type="ARBA" id="ARBA00022975"/>
    </source>
</evidence>
<feature type="binding site" evidence="13">
    <location>
        <position position="177"/>
    </location>
    <ligand>
        <name>substrate</name>
    </ligand>
</feature>
<dbReference type="PANTHER" id="PTHR48109">
    <property type="entry name" value="DIHYDROOROTATE DEHYDROGENASE (QUINONE), MITOCHONDRIAL-RELATED"/>
    <property type="match status" value="1"/>
</dbReference>
<dbReference type="PIRSF" id="PIRSF000164">
    <property type="entry name" value="DHO_oxidase"/>
    <property type="match status" value="1"/>
</dbReference>
<feature type="binding site" evidence="13">
    <location>
        <begin position="62"/>
        <end position="66"/>
    </location>
    <ligand>
        <name>FMN</name>
        <dbReference type="ChEBI" id="CHEBI:58210"/>
    </ligand>
</feature>
<evidence type="ECO:0000256" key="8">
    <source>
        <dbReference type="ARBA" id="ARBA00022643"/>
    </source>
</evidence>
<sequence length="344" mass="36696">MLYPLLRPLLFKLDAETAHEHTLKMLDRAHRLHLTPLAASPAIHQPVQAMGLTFPNPVGLAAGLDKNGAHIDALAALGFGFIEIGTVTPRPQDGNPKPRLFRLPEHEAIINRMGFNNLGVAALLDHVRHCEFKGVLGINIGKNAITPIENAVDDYLACLDQVYAAASYVAVNISSPNTKNLRQLQQGDELGKLLAALKQRQQALADKHGRYVPLAVKIAPDLDDEQIAEIARLLTGNGIDGVIATNTTLSRREVAGHPLGNEAGGLSGAPVRSRSTEVIRKLYKELGGALPIIGVGGILSGSDAVEKLDAGASLVQLYSGLIYRGPELIGECARAAAQHLQARN</sequence>
<feature type="binding site" evidence="13">
    <location>
        <position position="86"/>
    </location>
    <ligand>
        <name>FMN</name>
        <dbReference type="ChEBI" id="CHEBI:58210"/>
    </ligand>
</feature>
<evidence type="ECO:0000313" key="16">
    <source>
        <dbReference type="Proteomes" id="UP000252038"/>
    </source>
</evidence>
<feature type="binding site" evidence="13">
    <location>
        <position position="66"/>
    </location>
    <ligand>
        <name>substrate</name>
    </ligand>
</feature>
<dbReference type="InterPro" id="IPR005719">
    <property type="entry name" value="Dihydroorotate_DH_2"/>
</dbReference>
<reference evidence="15 16" key="1">
    <citation type="submission" date="2018-05" db="EMBL/GenBank/DDBJ databases">
        <title>Genome sequencing, assembly and analysis of the novel insecticidal bacterium, Chromobacterium phragmitis.</title>
        <authorList>
            <person name="Sparks M.E."/>
            <person name="Blackburn M.B."/>
            <person name="Gundersen-Rindal D.E."/>
        </authorList>
    </citation>
    <scope>NUCLEOTIDE SEQUENCE [LARGE SCALE GENOMIC DNA]</scope>
    <source>
        <strain evidence="15">IIBBL 274-1</strain>
    </source>
</reference>